<dbReference type="EMBL" id="JRUQ01000055">
    <property type="protein sequence ID" value="KGT89476.1"/>
    <property type="molecule type" value="Genomic_DNA"/>
</dbReference>
<comment type="caution">
    <text evidence="4">The sequence shown here is derived from an EMBL/GenBank/DDBJ whole genome shotgun (WGS) entry which is preliminary data.</text>
</comment>
<organism evidence="4 5">
    <name type="scientific">Erwinia typographi</name>
    <dbReference type="NCBI Taxonomy" id="371042"/>
    <lineage>
        <taxon>Bacteria</taxon>
        <taxon>Pseudomonadati</taxon>
        <taxon>Pseudomonadota</taxon>
        <taxon>Gammaproteobacteria</taxon>
        <taxon>Enterobacterales</taxon>
        <taxon>Erwiniaceae</taxon>
        <taxon>Erwinia</taxon>
    </lineage>
</organism>
<evidence type="ECO:0000313" key="5">
    <source>
        <dbReference type="Proteomes" id="UP000030351"/>
    </source>
</evidence>
<protein>
    <submittedName>
        <fullName evidence="4">Acetyltransferase</fullName>
    </submittedName>
</protein>
<dbReference type="InterPro" id="IPR016181">
    <property type="entry name" value="Acyl_CoA_acyltransferase"/>
</dbReference>
<dbReference type="InterPro" id="IPR000182">
    <property type="entry name" value="GNAT_dom"/>
</dbReference>
<gene>
    <name evidence="4" type="ORF">NG99_19285</name>
</gene>
<dbReference type="STRING" id="371042.NG99_19285"/>
<dbReference type="InterPro" id="IPR050832">
    <property type="entry name" value="Bact_Acetyltransf"/>
</dbReference>
<dbReference type="PROSITE" id="PS51186">
    <property type="entry name" value="GNAT"/>
    <property type="match status" value="1"/>
</dbReference>
<dbReference type="Pfam" id="PF00583">
    <property type="entry name" value="Acetyltransf_1"/>
    <property type="match status" value="1"/>
</dbReference>
<proteinExistence type="predicted"/>
<evidence type="ECO:0000259" key="3">
    <source>
        <dbReference type="PROSITE" id="PS51186"/>
    </source>
</evidence>
<keyword evidence="1 4" id="KW-0808">Transferase</keyword>
<dbReference type="AlphaFoldDB" id="A0A0A3YVU7"/>
<name>A0A0A3YVU7_9GAMM</name>
<dbReference type="PANTHER" id="PTHR43877">
    <property type="entry name" value="AMINOALKYLPHOSPHONATE N-ACETYLTRANSFERASE-RELATED-RELATED"/>
    <property type="match status" value="1"/>
</dbReference>
<dbReference type="RefSeq" id="WP_034896505.1">
    <property type="nucleotide sequence ID" value="NZ_JRUQ01000055.1"/>
</dbReference>
<dbReference type="OrthoDB" id="3389160at2"/>
<accession>A0A0A3YVU7</accession>
<dbReference type="eggNOG" id="COG0456">
    <property type="taxonomic scope" value="Bacteria"/>
</dbReference>
<sequence length="175" mass="18926">MSEFQYQILSAEQAAAETSALYNVLHACVAEGASIGFVSLEPSPMQRFWQGVVASLANGDKQLIVARQQGEIVATVLVVLGMMPNGSHRAEIAKLLVHPKARRQGIARELLGLAERLAQQEGRTLLVLDTRTGDVAGQLYLSQGWQIAGQIPQYARSTAGALDATTVMYKFVEET</sequence>
<keyword evidence="2" id="KW-0012">Acyltransferase</keyword>
<evidence type="ECO:0000313" key="4">
    <source>
        <dbReference type="EMBL" id="KGT89476.1"/>
    </source>
</evidence>
<evidence type="ECO:0000256" key="1">
    <source>
        <dbReference type="ARBA" id="ARBA00022679"/>
    </source>
</evidence>
<dbReference type="Proteomes" id="UP000030351">
    <property type="component" value="Unassembled WGS sequence"/>
</dbReference>
<evidence type="ECO:0000256" key="2">
    <source>
        <dbReference type="ARBA" id="ARBA00023315"/>
    </source>
</evidence>
<dbReference type="GO" id="GO:0016747">
    <property type="term" value="F:acyltransferase activity, transferring groups other than amino-acyl groups"/>
    <property type="evidence" value="ECO:0007669"/>
    <property type="project" value="InterPro"/>
</dbReference>
<dbReference type="CDD" id="cd04301">
    <property type="entry name" value="NAT_SF"/>
    <property type="match status" value="1"/>
</dbReference>
<dbReference type="SUPFAM" id="SSF55729">
    <property type="entry name" value="Acyl-CoA N-acyltransferases (Nat)"/>
    <property type="match status" value="1"/>
</dbReference>
<feature type="domain" description="N-acetyltransferase" evidence="3">
    <location>
        <begin position="24"/>
        <end position="173"/>
    </location>
</feature>
<reference evidence="4 5" key="1">
    <citation type="submission" date="2014-10" db="EMBL/GenBank/DDBJ databases">
        <title>Genome sequence of Erwinia typographi M043b.</title>
        <authorList>
            <person name="Chan K.-G."/>
            <person name="Tan W.-S."/>
        </authorList>
    </citation>
    <scope>NUCLEOTIDE SEQUENCE [LARGE SCALE GENOMIC DNA]</scope>
    <source>
        <strain evidence="4 5">M043b</strain>
    </source>
</reference>
<dbReference type="Gene3D" id="3.40.630.30">
    <property type="match status" value="1"/>
</dbReference>
<keyword evidence="5" id="KW-1185">Reference proteome</keyword>